<reference evidence="1 2" key="1">
    <citation type="journal article" date="2012" name="PLoS ONE">
        <title>The purine-utilizing bacterium Clostridium acidurici 9a: a genome-guided metabolic reconsideration.</title>
        <authorList>
            <person name="Hartwich K."/>
            <person name="Poehlein A."/>
            <person name="Daniel R."/>
        </authorList>
    </citation>
    <scope>NUCLEOTIDE SEQUENCE [LARGE SCALE GENOMIC DNA]</scope>
    <source>
        <strain evidence="2">ATCC 7906 / DSM 604 / BCRC 14475 / CIP 104303 / KCTC 5404 / NCIMB 10678 / 9a</strain>
    </source>
</reference>
<dbReference type="EMBL" id="CP003326">
    <property type="protein sequence ID" value="AFS77112.1"/>
    <property type="molecule type" value="Genomic_DNA"/>
</dbReference>
<evidence type="ECO:0008006" key="3">
    <source>
        <dbReference type="Google" id="ProtNLM"/>
    </source>
</evidence>
<accession>K0AWH7</accession>
<organism evidence="1 2">
    <name type="scientific">Gottschalkia acidurici (strain ATCC 7906 / DSM 604 / BCRC 14475 / CIP 104303 / KCTC 5404 / NCIMB 10678 / 9a)</name>
    <name type="common">Clostridium acidurici</name>
    <dbReference type="NCBI Taxonomy" id="1128398"/>
    <lineage>
        <taxon>Bacteria</taxon>
        <taxon>Bacillati</taxon>
        <taxon>Bacillota</taxon>
        <taxon>Tissierellia</taxon>
        <taxon>Tissierellales</taxon>
        <taxon>Gottschalkiaceae</taxon>
        <taxon>Gottschalkia</taxon>
    </lineage>
</organism>
<dbReference type="Proteomes" id="UP000006094">
    <property type="component" value="Chromosome"/>
</dbReference>
<dbReference type="AlphaFoldDB" id="K0AWH7"/>
<name>K0AWH7_GOTA9</name>
<evidence type="ECO:0000313" key="1">
    <source>
        <dbReference type="EMBL" id="AFS77112.1"/>
    </source>
</evidence>
<keyword evidence="2" id="KW-1185">Reference proteome</keyword>
<dbReference type="OrthoDB" id="1910713at2"/>
<gene>
    <name evidence="1" type="ordered locus">Curi_c00300</name>
</gene>
<protein>
    <recommendedName>
        <fullName evidence="3">Lipoprotein</fullName>
    </recommendedName>
</protein>
<dbReference type="KEGG" id="cad:Curi_c00300"/>
<evidence type="ECO:0000313" key="2">
    <source>
        <dbReference type="Proteomes" id="UP000006094"/>
    </source>
</evidence>
<dbReference type="eggNOG" id="ENOG5033K9Z">
    <property type="taxonomic scope" value="Bacteria"/>
</dbReference>
<dbReference type="RefSeq" id="WP_014966249.1">
    <property type="nucleotide sequence ID" value="NC_018664.1"/>
</dbReference>
<sequence length="149" mass="16565">MRKEINTLIIVMILILTGCSNREVIKHNYTYRGESEYWVAEYNVDGEGIFIDKNGSMSYESHKKNILTVTYKNDLSELSSIRNLKVSYKSSVSGGSIAHSFDNGNPPMEKTYEIKSSGSGVAIESKDETIKVSIDIDGNIETIELNSVG</sequence>
<dbReference type="HOGENOM" id="CLU_147843_0_0_9"/>
<dbReference type="PROSITE" id="PS51257">
    <property type="entry name" value="PROKAR_LIPOPROTEIN"/>
    <property type="match status" value="1"/>
</dbReference>
<proteinExistence type="predicted"/>